<accession>A0ACC3BCG6</accession>
<comment type="caution">
    <text evidence="1">The sequence shown here is derived from an EMBL/GenBank/DDBJ whole genome shotgun (WGS) entry which is preliminary data.</text>
</comment>
<organism evidence="1 2">
    <name type="scientific">Aspergillus melleus</name>
    <dbReference type="NCBI Taxonomy" id="138277"/>
    <lineage>
        <taxon>Eukaryota</taxon>
        <taxon>Fungi</taxon>
        <taxon>Dikarya</taxon>
        <taxon>Ascomycota</taxon>
        <taxon>Pezizomycotina</taxon>
        <taxon>Eurotiomycetes</taxon>
        <taxon>Eurotiomycetidae</taxon>
        <taxon>Eurotiales</taxon>
        <taxon>Aspergillaceae</taxon>
        <taxon>Aspergillus</taxon>
        <taxon>Aspergillus subgen. Circumdati</taxon>
    </lineage>
</organism>
<dbReference type="Proteomes" id="UP001177260">
    <property type="component" value="Unassembled WGS sequence"/>
</dbReference>
<proteinExistence type="predicted"/>
<protein>
    <submittedName>
        <fullName evidence="1">Uncharacterized protein</fullName>
    </submittedName>
</protein>
<reference evidence="1 2" key="1">
    <citation type="journal article" date="2023" name="ACS Omega">
        <title>Identification of the Neoaspergillic Acid Biosynthesis Gene Cluster by Establishing an In Vitro CRISPR-Ribonucleoprotein Genetic System in Aspergillus melleus.</title>
        <authorList>
            <person name="Yuan B."/>
            <person name="Grau M.F."/>
            <person name="Murata R.M."/>
            <person name="Torok T."/>
            <person name="Venkateswaran K."/>
            <person name="Stajich J.E."/>
            <person name="Wang C.C.C."/>
        </authorList>
    </citation>
    <scope>NUCLEOTIDE SEQUENCE [LARGE SCALE GENOMIC DNA]</scope>
    <source>
        <strain evidence="1 2">IMV 1140</strain>
    </source>
</reference>
<keyword evidence="2" id="KW-1185">Reference proteome</keyword>
<dbReference type="EMBL" id="JAOPJF010000010">
    <property type="protein sequence ID" value="KAK1147970.1"/>
    <property type="molecule type" value="Genomic_DNA"/>
</dbReference>
<name>A0ACC3BCG6_9EURO</name>
<gene>
    <name evidence="1" type="ORF">N8T08_000486</name>
</gene>
<evidence type="ECO:0000313" key="1">
    <source>
        <dbReference type="EMBL" id="KAK1147970.1"/>
    </source>
</evidence>
<sequence length="270" mass="28358">MPFNTPIQSALKARSVAFGFWLTLPSAAVAKTIIHGSSGSSATFSWILVDAEHGLISDHHYYELNNAIGSEGVSPIIRVPCAEEWMIKRALDAGAHGIMTPMCHTEADAINIAKWTRYPPIGTRGYGPMFAPHSFPGVDPGADHDDGANDGLTTFVQIESRSGVENVEKIAAVDGIDVLLIGPFDLAKQLGVTRGGAEHEAAIQRIKKAAHAAGKKAAIFCTGGADAYARGQDGFDMVSVNTDVGVIRSAMLNELKAANGESAQSGPGGY</sequence>
<evidence type="ECO:0000313" key="2">
    <source>
        <dbReference type="Proteomes" id="UP001177260"/>
    </source>
</evidence>